<dbReference type="EMBL" id="CP024996">
    <property type="protein sequence ID" value="AYR24922.1"/>
    <property type="molecule type" value="Genomic_DNA"/>
</dbReference>
<evidence type="ECO:0000256" key="1">
    <source>
        <dbReference type="SAM" id="Phobius"/>
    </source>
</evidence>
<dbReference type="Proteomes" id="UP000269199">
    <property type="component" value="Chromosome"/>
</dbReference>
<organism evidence="2 3">
    <name type="scientific">Herbaspirillum rubrisubalbicans</name>
    <dbReference type="NCBI Taxonomy" id="80842"/>
    <lineage>
        <taxon>Bacteria</taxon>
        <taxon>Pseudomonadati</taxon>
        <taxon>Pseudomonadota</taxon>
        <taxon>Betaproteobacteria</taxon>
        <taxon>Burkholderiales</taxon>
        <taxon>Oxalobacteraceae</taxon>
        <taxon>Herbaspirillum</taxon>
    </lineage>
</organism>
<protein>
    <submittedName>
        <fullName evidence="2">Uncharacterized protein</fullName>
    </submittedName>
</protein>
<evidence type="ECO:0000313" key="2">
    <source>
        <dbReference type="EMBL" id="AYR24922.1"/>
    </source>
</evidence>
<keyword evidence="1" id="KW-1133">Transmembrane helix</keyword>
<accession>A0AAD0XGX3</accession>
<reference evidence="2 3" key="1">
    <citation type="submission" date="2017-11" db="EMBL/GenBank/DDBJ databases">
        <title>Complete genome sequence of Herbaspirillum rubrisubalbicans DSM 11543.</title>
        <authorList>
            <person name="Chen M."/>
            <person name="An Q."/>
        </authorList>
    </citation>
    <scope>NUCLEOTIDE SEQUENCE [LARGE SCALE GENOMIC DNA]</scope>
    <source>
        <strain evidence="2 3">DSM 11543</strain>
    </source>
</reference>
<dbReference type="RefSeq" id="WP_061790124.1">
    <property type="nucleotide sequence ID" value="NZ_CP024996.1"/>
</dbReference>
<proteinExistence type="predicted"/>
<keyword evidence="1" id="KW-0472">Membrane</keyword>
<feature type="transmembrane region" description="Helical" evidence="1">
    <location>
        <begin position="60"/>
        <end position="85"/>
    </location>
</feature>
<feature type="transmembrane region" description="Helical" evidence="1">
    <location>
        <begin position="6"/>
        <end position="25"/>
    </location>
</feature>
<keyword evidence="1" id="KW-0812">Transmembrane</keyword>
<feature type="transmembrane region" description="Helical" evidence="1">
    <location>
        <begin position="97"/>
        <end position="119"/>
    </location>
</feature>
<evidence type="ECO:0000313" key="3">
    <source>
        <dbReference type="Proteomes" id="UP000269199"/>
    </source>
</evidence>
<sequence length="120" mass="12791">MMQIYIYLTIVLLAILMALIAPWRSIRQHGTLLPSDIALPFAPPAFTLFGLAFLNDAAQVGWGAILYPAFAILPGAIILNVRAFLLAGLSVSPEKISIGLLAAAAVIAFLVGGMVPPWYD</sequence>
<dbReference type="AlphaFoldDB" id="A0AAD0XGX3"/>
<name>A0AAD0XGX3_9BURK</name>
<feature type="transmembrane region" description="Helical" evidence="1">
    <location>
        <begin position="37"/>
        <end position="54"/>
    </location>
</feature>
<gene>
    <name evidence="2" type="ORF">RC54_14305</name>
</gene>